<dbReference type="GO" id="GO:0071949">
    <property type="term" value="F:FAD binding"/>
    <property type="evidence" value="ECO:0007669"/>
    <property type="project" value="InterPro"/>
</dbReference>
<dbReference type="Proteomes" id="UP000235114">
    <property type="component" value="Unassembled WGS sequence"/>
</dbReference>
<dbReference type="GO" id="GO:0016491">
    <property type="term" value="F:oxidoreductase activity"/>
    <property type="evidence" value="ECO:0007669"/>
    <property type="project" value="UniProtKB-KW"/>
</dbReference>
<proteinExistence type="predicted"/>
<dbReference type="Proteomes" id="UP000234951">
    <property type="component" value="Unassembled WGS sequence"/>
</dbReference>
<dbReference type="SUPFAM" id="SSF56176">
    <property type="entry name" value="FAD-binding/transporter-associated domain-like"/>
    <property type="match status" value="1"/>
</dbReference>
<dbReference type="SUPFAM" id="SSF55103">
    <property type="entry name" value="FAD-linked oxidases, C-terminal domain"/>
    <property type="match status" value="1"/>
</dbReference>
<feature type="domain" description="FAD-binding PCMH-type" evidence="4">
    <location>
        <begin position="28"/>
        <end position="208"/>
    </location>
</feature>
<evidence type="ECO:0000256" key="2">
    <source>
        <dbReference type="ARBA" id="ARBA00022827"/>
    </source>
</evidence>
<keyword evidence="8" id="KW-1185">Reference proteome</keyword>
<dbReference type="Pfam" id="PF01565">
    <property type="entry name" value="FAD_binding_4"/>
    <property type="match status" value="1"/>
</dbReference>
<reference evidence="6 8" key="2">
    <citation type="submission" date="2017-12" db="EMBL/GenBank/DDBJ databases">
        <title>Comparative Functional Genomics of Dry Heat Resistant strains isolated from the Viking Spacecraft.</title>
        <authorList>
            <person name="Seuylemezian A."/>
            <person name="Cooper K."/>
            <person name="Vaishampayan P."/>
        </authorList>
    </citation>
    <scope>NUCLEOTIDE SEQUENCE [LARGE SCALE GENOMIC DNA]</scope>
    <source>
        <strain evidence="6 8">ATCC 29669</strain>
    </source>
</reference>
<dbReference type="InterPro" id="IPR006094">
    <property type="entry name" value="Oxid_FAD_bind_N"/>
</dbReference>
<evidence type="ECO:0000256" key="3">
    <source>
        <dbReference type="ARBA" id="ARBA00023002"/>
    </source>
</evidence>
<evidence type="ECO:0000313" key="5">
    <source>
        <dbReference type="EMBL" id="PLR82102.1"/>
    </source>
</evidence>
<name>A0A2N5GKR8_9BACI</name>
<dbReference type="EMBL" id="PGVD01000025">
    <property type="protein sequence ID" value="PLR97992.1"/>
    <property type="molecule type" value="Genomic_DNA"/>
</dbReference>
<evidence type="ECO:0000259" key="4">
    <source>
        <dbReference type="PROSITE" id="PS51387"/>
    </source>
</evidence>
<dbReference type="AlphaFoldDB" id="A0A2N5GKR8"/>
<reference evidence="5 7" key="1">
    <citation type="submission" date="2017-11" db="EMBL/GenBank/DDBJ databases">
        <title>Comparitive Functional Genomics of Dry Heat Resistant strains isolated from the Viking Spacecraft.</title>
        <authorList>
            <person name="Seuylemezian A."/>
            <person name="Cooper K."/>
            <person name="Vaishampayan P."/>
        </authorList>
    </citation>
    <scope>NUCLEOTIDE SEQUENCE [LARGE SCALE GENOMIC DNA]</scope>
    <source>
        <strain evidence="5 7">M4.6</strain>
    </source>
</reference>
<protein>
    <submittedName>
        <fullName evidence="5">FAD-binding oxidoreductase</fullName>
    </submittedName>
</protein>
<dbReference type="PANTHER" id="PTHR11748">
    <property type="entry name" value="D-LACTATE DEHYDROGENASE"/>
    <property type="match status" value="1"/>
</dbReference>
<dbReference type="Gene3D" id="3.30.465.10">
    <property type="match status" value="1"/>
</dbReference>
<evidence type="ECO:0000256" key="1">
    <source>
        <dbReference type="ARBA" id="ARBA00022630"/>
    </source>
</evidence>
<dbReference type="EMBL" id="PGVA01000028">
    <property type="protein sequence ID" value="PLR82102.1"/>
    <property type="molecule type" value="Genomic_DNA"/>
</dbReference>
<dbReference type="PANTHER" id="PTHR11748:SF103">
    <property type="entry name" value="GLYCOLATE OXIDASE SUBUNIT GLCE"/>
    <property type="match status" value="1"/>
</dbReference>
<evidence type="ECO:0000313" key="6">
    <source>
        <dbReference type="EMBL" id="PLR97992.1"/>
    </source>
</evidence>
<dbReference type="InterPro" id="IPR016169">
    <property type="entry name" value="FAD-bd_PCMH_sub2"/>
</dbReference>
<dbReference type="PROSITE" id="PS51387">
    <property type="entry name" value="FAD_PCMH"/>
    <property type="match status" value="1"/>
</dbReference>
<keyword evidence="2" id="KW-0274">FAD</keyword>
<gene>
    <name evidence="5" type="ORF">CU635_13110</name>
    <name evidence="6" type="ORF">CVD25_09230</name>
</gene>
<accession>A0A2N5GKR8</accession>
<sequence>MVTAELLTELRTILPEERIIVAASPCNYLGNNGQLHIFPISEEEISAVLKYANDHRTTVAIEGGGTKRGFGGLTKACDILLSLANYKGVVEHTVGDMTLTVKAGTTFTELQDFLQPYNQKIALDPASPELATIGGIIAANESGPKRLGYGSARDAVIGLRIVYPDGSIIRTGGKVVKNVAGYDMNKLFIGAMGTLGVVSEVTVKLRPIAKFESLILISFPNGSDEEIRQFVIRLLDSTMEPVTLELLNPSLSARLNGRQQYTLAIGLEDVESSVYYQENFIKSIQPARTDLDVLQQSAARAFWDQFSAIAPNGTRDLAGEDIEAVLKIGVVNLDVLNVIKESELLQDSFNLKIEAHGGFGHGLCHVNLRGTNEEVVAAIGHLRDHVSKLRGYVVVKHLPFALRQQVNVWGDKPPYFFLLEGIKEKIDPNRVLNPNRFLGGI</sequence>
<dbReference type="InterPro" id="IPR036318">
    <property type="entry name" value="FAD-bd_PCMH-like_sf"/>
</dbReference>
<comment type="caution">
    <text evidence="5">The sequence shown here is derived from an EMBL/GenBank/DDBJ whole genome shotgun (WGS) entry which is preliminary data.</text>
</comment>
<organism evidence="5 7">
    <name type="scientific">Bacillus canaveralius</name>
    <dbReference type="NCBI Taxonomy" id="1403243"/>
    <lineage>
        <taxon>Bacteria</taxon>
        <taxon>Bacillati</taxon>
        <taxon>Bacillota</taxon>
        <taxon>Bacilli</taxon>
        <taxon>Bacillales</taxon>
        <taxon>Bacillaceae</taxon>
        <taxon>Bacillus</taxon>
    </lineage>
</organism>
<dbReference type="OrthoDB" id="9767256at2"/>
<dbReference type="InterPro" id="IPR016164">
    <property type="entry name" value="FAD-linked_Oxase-like_C"/>
</dbReference>
<dbReference type="RefSeq" id="WP_101577818.1">
    <property type="nucleotide sequence ID" value="NZ_PGVA01000028.1"/>
</dbReference>
<keyword evidence="3" id="KW-0560">Oxidoreductase</keyword>
<dbReference type="InterPro" id="IPR016166">
    <property type="entry name" value="FAD-bd_PCMH"/>
</dbReference>
<evidence type="ECO:0000313" key="7">
    <source>
        <dbReference type="Proteomes" id="UP000234951"/>
    </source>
</evidence>
<keyword evidence="1" id="KW-0285">Flavoprotein</keyword>
<evidence type="ECO:0000313" key="8">
    <source>
        <dbReference type="Proteomes" id="UP000235114"/>
    </source>
</evidence>